<dbReference type="InterPro" id="IPR003593">
    <property type="entry name" value="AAA+_ATPase"/>
</dbReference>
<evidence type="ECO:0000256" key="1">
    <source>
        <dbReference type="ARBA" id="ARBA00005417"/>
    </source>
</evidence>
<dbReference type="GO" id="GO:0005524">
    <property type="term" value="F:ATP binding"/>
    <property type="evidence" value="ECO:0007669"/>
    <property type="project" value="UniProtKB-KW"/>
</dbReference>
<evidence type="ECO:0000256" key="3">
    <source>
        <dbReference type="ARBA" id="ARBA00022741"/>
    </source>
</evidence>
<dbReference type="Gene3D" id="3.40.50.300">
    <property type="entry name" value="P-loop containing nucleotide triphosphate hydrolases"/>
    <property type="match status" value="1"/>
</dbReference>
<accession>A0AB38XP60</accession>
<evidence type="ECO:0000259" key="5">
    <source>
        <dbReference type="PROSITE" id="PS50893"/>
    </source>
</evidence>
<organism evidence="6 7">
    <name type="scientific">Winkia neuii subsp. anitrata</name>
    <dbReference type="NCBI Taxonomy" id="29318"/>
    <lineage>
        <taxon>Bacteria</taxon>
        <taxon>Bacillati</taxon>
        <taxon>Actinomycetota</taxon>
        <taxon>Actinomycetes</taxon>
        <taxon>Actinomycetales</taxon>
        <taxon>Actinomycetaceae</taxon>
        <taxon>Winkia</taxon>
    </lineage>
</organism>
<keyword evidence="2" id="KW-0813">Transport</keyword>
<evidence type="ECO:0000313" key="7">
    <source>
        <dbReference type="Proteomes" id="UP001211044"/>
    </source>
</evidence>
<sequence>MSELAIKTTELSKSYKDKQILKGINLAVPTGACYGFIGANGAGKTTTIRILLGLASASSGQVEVLGHSRGRLPARPVAGVSYLPDVPQLSPWLGPKDALIMLAGLAGLEREQAAEQANDLLDLVGLRAARGKIGNFSRGMKQRLGIAAALVGAPKLLILDEPASALDPMGRADVLAILRQLKGRATVLFSSHQLSDVQGVCTHVGILHDGKLRAQGRLADLLEEAAAKGERTFSVRIAAEQVERFKQRMQQDFPTAQIGAGEEALQNAYEYFTGTTNE</sequence>
<dbReference type="SMART" id="SM00382">
    <property type="entry name" value="AAA"/>
    <property type="match status" value="1"/>
</dbReference>
<keyword evidence="4 6" id="KW-0067">ATP-binding</keyword>
<dbReference type="RefSeq" id="WP_004807882.1">
    <property type="nucleotide sequence ID" value="NZ_CP116394.1"/>
</dbReference>
<reference evidence="6" key="1">
    <citation type="submission" date="2023-01" db="EMBL/GenBank/DDBJ databases">
        <title>Comparative Genomic Analysis of the Clinically-Derived Winkia Strain NY0527 Provides Evidence into the Taxonomic Reassignment of Winkia neuii and Characterizes Their Virulence Traits.</title>
        <authorList>
            <person name="Cai X."/>
            <person name="Peng Y."/>
            <person name="Li M."/>
            <person name="Qiu Y."/>
            <person name="Wang Y."/>
            <person name="Xu L."/>
            <person name="Hou Q."/>
        </authorList>
    </citation>
    <scope>NUCLEOTIDE SEQUENCE</scope>
    <source>
        <strain evidence="6">NY0527</strain>
    </source>
</reference>
<name>A0AB38XP60_9ACTO</name>
<dbReference type="PANTHER" id="PTHR43335:SF4">
    <property type="entry name" value="ABC TRANSPORTER, ATP-BINDING PROTEIN"/>
    <property type="match status" value="1"/>
</dbReference>
<keyword evidence="3" id="KW-0547">Nucleotide-binding</keyword>
<dbReference type="PROSITE" id="PS50893">
    <property type="entry name" value="ABC_TRANSPORTER_2"/>
    <property type="match status" value="1"/>
</dbReference>
<protein>
    <submittedName>
        <fullName evidence="6">ABC transporter ATP-binding protein</fullName>
    </submittedName>
</protein>
<feature type="domain" description="ABC transporter" evidence="5">
    <location>
        <begin position="6"/>
        <end position="234"/>
    </location>
</feature>
<dbReference type="EMBL" id="CP116394">
    <property type="protein sequence ID" value="WCE46040.1"/>
    <property type="molecule type" value="Genomic_DNA"/>
</dbReference>
<dbReference type="SUPFAM" id="SSF52540">
    <property type="entry name" value="P-loop containing nucleoside triphosphate hydrolases"/>
    <property type="match status" value="1"/>
</dbReference>
<dbReference type="GO" id="GO:0016887">
    <property type="term" value="F:ATP hydrolysis activity"/>
    <property type="evidence" value="ECO:0007669"/>
    <property type="project" value="InterPro"/>
</dbReference>
<dbReference type="KEGG" id="wne:PIG85_10410"/>
<evidence type="ECO:0000256" key="4">
    <source>
        <dbReference type="ARBA" id="ARBA00022840"/>
    </source>
</evidence>
<dbReference type="InterPro" id="IPR027417">
    <property type="entry name" value="P-loop_NTPase"/>
</dbReference>
<proteinExistence type="inferred from homology"/>
<evidence type="ECO:0000313" key="6">
    <source>
        <dbReference type="EMBL" id="WCE46040.1"/>
    </source>
</evidence>
<dbReference type="AlphaFoldDB" id="A0AB38XP60"/>
<dbReference type="InterPro" id="IPR003439">
    <property type="entry name" value="ABC_transporter-like_ATP-bd"/>
</dbReference>
<dbReference type="Proteomes" id="UP001211044">
    <property type="component" value="Chromosome"/>
</dbReference>
<dbReference type="PANTHER" id="PTHR43335">
    <property type="entry name" value="ABC TRANSPORTER, ATP-BINDING PROTEIN"/>
    <property type="match status" value="1"/>
</dbReference>
<comment type="similarity">
    <text evidence="1">Belongs to the ABC transporter superfamily.</text>
</comment>
<gene>
    <name evidence="6" type="ORF">PIG85_10410</name>
</gene>
<dbReference type="Pfam" id="PF00005">
    <property type="entry name" value="ABC_tran"/>
    <property type="match status" value="1"/>
</dbReference>
<evidence type="ECO:0000256" key="2">
    <source>
        <dbReference type="ARBA" id="ARBA00022448"/>
    </source>
</evidence>